<dbReference type="GO" id="GO:0003700">
    <property type="term" value="F:DNA-binding transcription factor activity"/>
    <property type="evidence" value="ECO:0007669"/>
    <property type="project" value="InterPro"/>
</dbReference>
<dbReference type="Pfam" id="PF12840">
    <property type="entry name" value="HTH_20"/>
    <property type="match status" value="1"/>
</dbReference>
<dbReference type="InterPro" id="IPR001845">
    <property type="entry name" value="HTH_ArsR_DNA-bd_dom"/>
</dbReference>
<feature type="domain" description="HTH arsR-type" evidence="1">
    <location>
        <begin position="8"/>
        <end position="89"/>
    </location>
</feature>
<dbReference type="EMBL" id="BOQL01000058">
    <property type="protein sequence ID" value="GIM75888.1"/>
    <property type="molecule type" value="Genomic_DNA"/>
</dbReference>
<dbReference type="CDD" id="cd00090">
    <property type="entry name" value="HTH_ARSR"/>
    <property type="match status" value="1"/>
</dbReference>
<evidence type="ECO:0000313" key="2">
    <source>
        <dbReference type="EMBL" id="GIM75888.1"/>
    </source>
</evidence>
<dbReference type="InterPro" id="IPR011991">
    <property type="entry name" value="ArsR-like_HTH"/>
</dbReference>
<comment type="caution">
    <text evidence="2">The sequence shown here is derived from an EMBL/GenBank/DDBJ whole genome shotgun (WGS) entry which is preliminary data.</text>
</comment>
<organism evidence="2 3">
    <name type="scientific">Actinoplanes auranticolor</name>
    <dbReference type="NCBI Taxonomy" id="47988"/>
    <lineage>
        <taxon>Bacteria</taxon>
        <taxon>Bacillati</taxon>
        <taxon>Actinomycetota</taxon>
        <taxon>Actinomycetes</taxon>
        <taxon>Micromonosporales</taxon>
        <taxon>Micromonosporaceae</taxon>
        <taxon>Actinoplanes</taxon>
    </lineage>
</organism>
<dbReference type="InterPro" id="IPR036390">
    <property type="entry name" value="WH_DNA-bd_sf"/>
</dbReference>
<reference evidence="2" key="1">
    <citation type="submission" date="2021-03" db="EMBL/GenBank/DDBJ databases">
        <title>Whole genome shotgun sequence of Actinoplanes auranticolor NBRC 12245.</title>
        <authorList>
            <person name="Komaki H."/>
            <person name="Tamura T."/>
        </authorList>
    </citation>
    <scope>NUCLEOTIDE SEQUENCE</scope>
    <source>
        <strain evidence="2">NBRC 12245</strain>
    </source>
</reference>
<evidence type="ECO:0000259" key="1">
    <source>
        <dbReference type="SMART" id="SM00418"/>
    </source>
</evidence>
<evidence type="ECO:0000313" key="3">
    <source>
        <dbReference type="Proteomes" id="UP000681340"/>
    </source>
</evidence>
<keyword evidence="3" id="KW-1185">Reference proteome</keyword>
<dbReference type="SMART" id="SM00418">
    <property type="entry name" value="HTH_ARSR"/>
    <property type="match status" value="1"/>
</dbReference>
<dbReference type="AlphaFoldDB" id="A0A919SS27"/>
<sequence>MKVHLDAKQIRVLAHPLRARLLGRLRLDGPATATRLAEALGTNTGATSYHLRQLAEVGLVTEDESAGRGRERWWRAAHDISSWQRDAFAGDPDATAAADWLDSYGLQRLVARAESWQRARPAEPPAWRAAAGFSDYMLSLGSEQLSALTAELDAVIERYRARGASDPAPDARQVLLYLYAMPRIEDPA</sequence>
<dbReference type="SUPFAM" id="SSF46785">
    <property type="entry name" value="Winged helix' DNA-binding domain"/>
    <property type="match status" value="1"/>
</dbReference>
<protein>
    <submittedName>
        <fullName evidence="2">Transcriptional regulator</fullName>
    </submittedName>
</protein>
<dbReference type="InterPro" id="IPR036388">
    <property type="entry name" value="WH-like_DNA-bd_sf"/>
</dbReference>
<accession>A0A919SS27</accession>
<proteinExistence type="predicted"/>
<dbReference type="Gene3D" id="1.10.10.10">
    <property type="entry name" value="Winged helix-like DNA-binding domain superfamily/Winged helix DNA-binding domain"/>
    <property type="match status" value="1"/>
</dbReference>
<gene>
    <name evidence="2" type="ORF">Aau02nite_68190</name>
</gene>
<name>A0A919SS27_9ACTN</name>
<dbReference type="Proteomes" id="UP000681340">
    <property type="component" value="Unassembled WGS sequence"/>
</dbReference>